<dbReference type="InterPro" id="IPR003738">
    <property type="entry name" value="SRAP"/>
</dbReference>
<dbReference type="AlphaFoldDB" id="A0AAN6YB71"/>
<keyword evidence="2" id="KW-0645">Protease</keyword>
<feature type="region of interest" description="Disordered" evidence="8">
    <location>
        <begin position="318"/>
        <end position="460"/>
    </location>
</feature>
<organism evidence="9 10">
    <name type="scientific">Rhypophila decipiens</name>
    <dbReference type="NCBI Taxonomy" id="261697"/>
    <lineage>
        <taxon>Eukaryota</taxon>
        <taxon>Fungi</taxon>
        <taxon>Dikarya</taxon>
        <taxon>Ascomycota</taxon>
        <taxon>Pezizomycotina</taxon>
        <taxon>Sordariomycetes</taxon>
        <taxon>Sordariomycetidae</taxon>
        <taxon>Sordariales</taxon>
        <taxon>Naviculisporaceae</taxon>
        <taxon>Rhypophila</taxon>
    </lineage>
</organism>
<dbReference type="Pfam" id="PF02586">
    <property type="entry name" value="SRAP"/>
    <property type="match status" value="1"/>
</dbReference>
<feature type="compositionally biased region" description="Basic and acidic residues" evidence="8">
    <location>
        <begin position="343"/>
        <end position="353"/>
    </location>
</feature>
<evidence type="ECO:0000256" key="1">
    <source>
        <dbReference type="ARBA" id="ARBA00008136"/>
    </source>
</evidence>
<evidence type="ECO:0000256" key="6">
    <source>
        <dbReference type="ARBA" id="ARBA00023125"/>
    </source>
</evidence>
<dbReference type="GO" id="GO:0008233">
    <property type="term" value="F:peptidase activity"/>
    <property type="evidence" value="ECO:0007669"/>
    <property type="project" value="UniProtKB-KW"/>
</dbReference>
<dbReference type="PANTHER" id="PTHR13604">
    <property type="entry name" value="DC12-RELATED"/>
    <property type="match status" value="1"/>
</dbReference>
<dbReference type="PANTHER" id="PTHR13604:SF0">
    <property type="entry name" value="ABASIC SITE PROCESSING PROTEIN HMCES"/>
    <property type="match status" value="1"/>
</dbReference>
<dbReference type="GO" id="GO:0003697">
    <property type="term" value="F:single-stranded DNA binding"/>
    <property type="evidence" value="ECO:0007669"/>
    <property type="project" value="InterPro"/>
</dbReference>
<evidence type="ECO:0000256" key="5">
    <source>
        <dbReference type="ARBA" id="ARBA00023124"/>
    </source>
</evidence>
<dbReference type="SUPFAM" id="SSF143081">
    <property type="entry name" value="BB1717-like"/>
    <property type="match status" value="1"/>
</dbReference>
<protein>
    <recommendedName>
        <fullName evidence="11">DUF159-domain-containing protein</fullName>
    </recommendedName>
</protein>
<evidence type="ECO:0000313" key="9">
    <source>
        <dbReference type="EMBL" id="KAK4214685.1"/>
    </source>
</evidence>
<reference evidence="9" key="1">
    <citation type="journal article" date="2023" name="Mol. Phylogenet. Evol.">
        <title>Genome-scale phylogeny and comparative genomics of the fungal order Sordariales.</title>
        <authorList>
            <person name="Hensen N."/>
            <person name="Bonometti L."/>
            <person name="Westerberg I."/>
            <person name="Brannstrom I.O."/>
            <person name="Guillou S."/>
            <person name="Cros-Aarteil S."/>
            <person name="Calhoun S."/>
            <person name="Haridas S."/>
            <person name="Kuo A."/>
            <person name="Mondo S."/>
            <person name="Pangilinan J."/>
            <person name="Riley R."/>
            <person name="LaButti K."/>
            <person name="Andreopoulos B."/>
            <person name="Lipzen A."/>
            <person name="Chen C."/>
            <person name="Yan M."/>
            <person name="Daum C."/>
            <person name="Ng V."/>
            <person name="Clum A."/>
            <person name="Steindorff A."/>
            <person name="Ohm R.A."/>
            <person name="Martin F."/>
            <person name="Silar P."/>
            <person name="Natvig D.O."/>
            <person name="Lalanne C."/>
            <person name="Gautier V."/>
            <person name="Ament-Velasquez S.L."/>
            <person name="Kruys A."/>
            <person name="Hutchinson M.I."/>
            <person name="Powell A.J."/>
            <person name="Barry K."/>
            <person name="Miller A.N."/>
            <person name="Grigoriev I.V."/>
            <person name="Debuchy R."/>
            <person name="Gladieux P."/>
            <person name="Hiltunen Thoren M."/>
            <person name="Johannesson H."/>
        </authorList>
    </citation>
    <scope>NUCLEOTIDE SEQUENCE</scope>
    <source>
        <strain evidence="9">PSN293</strain>
    </source>
</reference>
<keyword evidence="3" id="KW-0227">DNA damage</keyword>
<dbReference type="GO" id="GO:0006508">
    <property type="term" value="P:proteolysis"/>
    <property type="evidence" value="ECO:0007669"/>
    <property type="project" value="UniProtKB-KW"/>
</dbReference>
<comment type="similarity">
    <text evidence="1">Belongs to the SOS response-associated peptidase family.</text>
</comment>
<feature type="compositionally biased region" description="Basic and acidic residues" evidence="8">
    <location>
        <begin position="90"/>
        <end position="105"/>
    </location>
</feature>
<evidence type="ECO:0000313" key="10">
    <source>
        <dbReference type="Proteomes" id="UP001301769"/>
    </source>
</evidence>
<feature type="compositionally biased region" description="Polar residues" evidence="8">
    <location>
        <begin position="450"/>
        <end position="460"/>
    </location>
</feature>
<evidence type="ECO:0000256" key="7">
    <source>
        <dbReference type="ARBA" id="ARBA00023239"/>
    </source>
</evidence>
<dbReference type="InterPro" id="IPR036590">
    <property type="entry name" value="SRAP-like"/>
</dbReference>
<keyword evidence="4" id="KW-0378">Hydrolase</keyword>
<dbReference type="Gene3D" id="3.90.1680.10">
    <property type="entry name" value="SOS response associated peptidase-like"/>
    <property type="match status" value="1"/>
</dbReference>
<comment type="caution">
    <text evidence="9">The sequence shown here is derived from an EMBL/GenBank/DDBJ whole genome shotgun (WGS) entry which is preliminary data.</text>
</comment>
<sequence>MCGRYALALRPSQVRAMLQDENMPVYDAPDDDGQGAPRQSYNFAPGYHGIVYRADVPDWGAGPARDALVAAERGTTDKSPKGSSAGNKTKHTDTDVTKKRDQHDDTTPHYILQSMKWGLIPFWAKRNPDYGAVMKTINCRDDSLSTTGGMWSTMKARKRCLVVAQGFYEWLKPHNNPKEKIPHYIKRKDGKLMLLAGLWDCVVYDQPQQSSQNAENDEKNYTYTIITTDSNKQLKFLHDRMPVIFDPGSEEVTTWLDPKRHEWSPELQSLLKPWSGELEVYPVSKEVGKVGNNSPSFIIPVASKENKQNIANFFAAGAKSKAKKEESKDVEVRTEVKDDEGQDEKKSETKMESVDELQESVDDGGMFSPSPTKKGVKRERDASPRLESSQKGGVTPTPKKIKMEASPSASPSLSQQGKSQQRQTISATKNPQRASPAKKKAKGAPPPGSQKITKFFGNSA</sequence>
<feature type="compositionally biased region" description="Polar residues" evidence="8">
    <location>
        <begin position="417"/>
        <end position="433"/>
    </location>
</feature>
<accession>A0AAN6YB71</accession>
<name>A0AAN6YB71_9PEZI</name>
<evidence type="ECO:0008006" key="11">
    <source>
        <dbReference type="Google" id="ProtNLM"/>
    </source>
</evidence>
<dbReference type="GO" id="GO:0106300">
    <property type="term" value="P:protein-DNA covalent cross-linking repair"/>
    <property type="evidence" value="ECO:0007669"/>
    <property type="project" value="InterPro"/>
</dbReference>
<proteinExistence type="inferred from homology"/>
<keyword evidence="7" id="KW-0456">Lyase</keyword>
<feature type="region of interest" description="Disordered" evidence="8">
    <location>
        <begin position="72"/>
        <end position="105"/>
    </location>
</feature>
<dbReference type="Proteomes" id="UP001301769">
    <property type="component" value="Unassembled WGS sequence"/>
</dbReference>
<evidence type="ECO:0000256" key="2">
    <source>
        <dbReference type="ARBA" id="ARBA00022670"/>
    </source>
</evidence>
<evidence type="ECO:0000256" key="3">
    <source>
        <dbReference type="ARBA" id="ARBA00022763"/>
    </source>
</evidence>
<reference evidence="9" key="2">
    <citation type="submission" date="2023-05" db="EMBL/GenBank/DDBJ databases">
        <authorList>
            <consortium name="Lawrence Berkeley National Laboratory"/>
            <person name="Steindorff A."/>
            <person name="Hensen N."/>
            <person name="Bonometti L."/>
            <person name="Westerberg I."/>
            <person name="Brannstrom I.O."/>
            <person name="Guillou S."/>
            <person name="Cros-Aarteil S."/>
            <person name="Calhoun S."/>
            <person name="Haridas S."/>
            <person name="Kuo A."/>
            <person name="Mondo S."/>
            <person name="Pangilinan J."/>
            <person name="Riley R."/>
            <person name="Labutti K."/>
            <person name="Andreopoulos B."/>
            <person name="Lipzen A."/>
            <person name="Chen C."/>
            <person name="Yanf M."/>
            <person name="Daum C."/>
            <person name="Ng V."/>
            <person name="Clum A."/>
            <person name="Ohm R."/>
            <person name="Martin F."/>
            <person name="Silar P."/>
            <person name="Natvig D."/>
            <person name="Lalanne C."/>
            <person name="Gautier V."/>
            <person name="Ament-Velasquez S.L."/>
            <person name="Kruys A."/>
            <person name="Hutchinson M.I."/>
            <person name="Powell A.J."/>
            <person name="Barry K."/>
            <person name="Miller A.N."/>
            <person name="Grigoriev I.V."/>
            <person name="Debuchy R."/>
            <person name="Gladieux P."/>
            <person name="Thoren M.H."/>
            <person name="Johannesson H."/>
        </authorList>
    </citation>
    <scope>NUCLEOTIDE SEQUENCE</scope>
    <source>
        <strain evidence="9">PSN293</strain>
    </source>
</reference>
<keyword evidence="10" id="KW-1185">Reference proteome</keyword>
<evidence type="ECO:0000256" key="4">
    <source>
        <dbReference type="ARBA" id="ARBA00022801"/>
    </source>
</evidence>
<dbReference type="EMBL" id="MU858090">
    <property type="protein sequence ID" value="KAK4214685.1"/>
    <property type="molecule type" value="Genomic_DNA"/>
</dbReference>
<keyword evidence="5" id="KW-0190">Covalent protein-DNA linkage</keyword>
<feature type="compositionally biased region" description="Low complexity" evidence="8">
    <location>
        <begin position="405"/>
        <end position="416"/>
    </location>
</feature>
<gene>
    <name evidence="9" type="ORF">QBC37DRAFT_146411</name>
</gene>
<keyword evidence="6" id="KW-0238">DNA-binding</keyword>
<dbReference type="GO" id="GO:0016829">
    <property type="term" value="F:lyase activity"/>
    <property type="evidence" value="ECO:0007669"/>
    <property type="project" value="UniProtKB-KW"/>
</dbReference>
<evidence type="ECO:0000256" key="8">
    <source>
        <dbReference type="SAM" id="MobiDB-lite"/>
    </source>
</evidence>
<feature type="compositionally biased region" description="Basic and acidic residues" evidence="8">
    <location>
        <begin position="323"/>
        <end position="336"/>
    </location>
</feature>